<dbReference type="OrthoDB" id="2665474at2"/>
<comment type="caution">
    <text evidence="2">The sequence shown here is derived from an EMBL/GenBank/DDBJ whole genome shotgun (WGS) entry which is preliminary data.</text>
</comment>
<evidence type="ECO:0000313" key="4">
    <source>
        <dbReference type="Proteomes" id="UP000773850"/>
    </source>
</evidence>
<sequence length="86" mass="10283">MALAVRKQLLYELIDRLDETDHQTAYDFLMYLLDRSRKERMVWERIDETDEEEALTEEERQQLQSDEGYITGGEAKREFGLQVDLP</sequence>
<evidence type="ECO:0000313" key="2">
    <source>
        <dbReference type="EMBL" id="RLQ13425.1"/>
    </source>
</evidence>
<proteinExistence type="predicted"/>
<reference evidence="2 3" key="2">
    <citation type="submission" date="2018-10" db="EMBL/GenBank/DDBJ databases">
        <title>Geobacillus stearothermophilus in processing lines of powdered infant formula.</title>
        <authorList>
            <person name="Rhee M.S."/>
            <person name="Choi I.-G."/>
            <person name="Cho T.J."/>
            <person name="Park B."/>
        </authorList>
    </citation>
    <scope>NUCLEOTIDE SEQUENCE [LARGE SCALE GENOMIC DNA]</scope>
    <source>
        <strain evidence="2 3">FHS-PPGT130</strain>
    </source>
</reference>
<organism evidence="2 3">
    <name type="scientific">Geobacillus stearothermophilus</name>
    <name type="common">Bacillus stearothermophilus</name>
    <dbReference type="NCBI Taxonomy" id="1422"/>
    <lineage>
        <taxon>Bacteria</taxon>
        <taxon>Bacillati</taxon>
        <taxon>Bacillota</taxon>
        <taxon>Bacilli</taxon>
        <taxon>Bacillales</taxon>
        <taxon>Anoxybacillaceae</taxon>
        <taxon>Geobacillus</taxon>
    </lineage>
</organism>
<dbReference type="Proteomes" id="UP000266922">
    <property type="component" value="Unassembled WGS sequence"/>
</dbReference>
<dbReference type="EMBL" id="LUCS01000030">
    <property type="protein sequence ID" value="KAF6509621.1"/>
    <property type="molecule type" value="Genomic_DNA"/>
</dbReference>
<dbReference type="AlphaFoldDB" id="A0A178TE37"/>
<evidence type="ECO:0008006" key="5">
    <source>
        <dbReference type="Google" id="ProtNLM"/>
    </source>
</evidence>
<reference evidence="1 4" key="1">
    <citation type="submission" date="2016-03" db="EMBL/GenBank/DDBJ databases">
        <title>Spore heat resistance.</title>
        <authorList>
            <person name="Boekhorst J."/>
            <person name="Berendsen E.M."/>
            <person name="Wells-Bennik M.H."/>
            <person name="Kuipers O.P."/>
        </authorList>
    </citation>
    <scope>NUCLEOTIDE SEQUENCE [LARGE SCALE GENOMIC DNA]</scope>
    <source>
        <strain evidence="1 4">GS8</strain>
    </source>
</reference>
<dbReference type="Proteomes" id="UP000773850">
    <property type="component" value="Unassembled WGS sequence"/>
</dbReference>
<dbReference type="RefSeq" id="WP_011232575.1">
    <property type="nucleotide sequence ID" value="NZ_JARMSJ010000210.1"/>
</dbReference>
<keyword evidence="4" id="KW-1185">Reference proteome</keyword>
<evidence type="ECO:0000313" key="1">
    <source>
        <dbReference type="EMBL" id="KAF6509621.1"/>
    </source>
</evidence>
<evidence type="ECO:0000313" key="3">
    <source>
        <dbReference type="Proteomes" id="UP000266922"/>
    </source>
</evidence>
<name>A0A178TE37_GEOSE</name>
<protein>
    <recommendedName>
        <fullName evidence="5">XRE family transcriptional regulator</fullName>
    </recommendedName>
</protein>
<dbReference type="EMBL" id="RCTJ01000046">
    <property type="protein sequence ID" value="RLQ13425.1"/>
    <property type="molecule type" value="Genomic_DNA"/>
</dbReference>
<gene>
    <name evidence="2" type="ORF">D9548_11660</name>
    <name evidence="1" type="ORF">GS8_3152</name>
</gene>
<accession>A0A178TE37</accession>